<name>A0A9N8EXS3_9STRA</name>
<evidence type="ECO:0000313" key="3">
    <source>
        <dbReference type="EMBL" id="CAB9530107.1"/>
    </source>
</evidence>
<feature type="compositionally biased region" description="Basic and acidic residues" evidence="1">
    <location>
        <begin position="40"/>
        <end position="49"/>
    </location>
</feature>
<organism evidence="3 4">
    <name type="scientific">Seminavis robusta</name>
    <dbReference type="NCBI Taxonomy" id="568900"/>
    <lineage>
        <taxon>Eukaryota</taxon>
        <taxon>Sar</taxon>
        <taxon>Stramenopiles</taxon>
        <taxon>Ochrophyta</taxon>
        <taxon>Bacillariophyta</taxon>
        <taxon>Bacillariophyceae</taxon>
        <taxon>Bacillariophycidae</taxon>
        <taxon>Naviculales</taxon>
        <taxon>Naviculaceae</taxon>
        <taxon>Seminavis</taxon>
    </lineage>
</organism>
<feature type="compositionally biased region" description="Acidic residues" evidence="1">
    <location>
        <begin position="23"/>
        <end position="39"/>
    </location>
</feature>
<feature type="signal peptide" evidence="2">
    <location>
        <begin position="1"/>
        <end position="18"/>
    </location>
</feature>
<dbReference type="EMBL" id="CAICTM010002744">
    <property type="protein sequence ID" value="CAB9530107.1"/>
    <property type="molecule type" value="Genomic_DNA"/>
</dbReference>
<reference evidence="3" key="1">
    <citation type="submission" date="2020-06" db="EMBL/GenBank/DDBJ databases">
        <authorList>
            <consortium name="Plant Systems Biology data submission"/>
        </authorList>
    </citation>
    <scope>NUCLEOTIDE SEQUENCE</scope>
    <source>
        <strain evidence="3">D6</strain>
    </source>
</reference>
<keyword evidence="4" id="KW-1185">Reference proteome</keyword>
<protein>
    <submittedName>
        <fullName evidence="3">Uncharacterized protein</fullName>
    </submittedName>
</protein>
<dbReference type="AlphaFoldDB" id="A0A9N8EXS3"/>
<proteinExistence type="predicted"/>
<evidence type="ECO:0000313" key="4">
    <source>
        <dbReference type="Proteomes" id="UP001153069"/>
    </source>
</evidence>
<feature type="chain" id="PRO_5040406003" evidence="2">
    <location>
        <begin position="19"/>
        <end position="291"/>
    </location>
</feature>
<keyword evidence="2" id="KW-0732">Signal</keyword>
<evidence type="ECO:0000256" key="1">
    <source>
        <dbReference type="SAM" id="MobiDB-lite"/>
    </source>
</evidence>
<accession>A0A9N8EXS3</accession>
<dbReference type="Proteomes" id="UP001153069">
    <property type="component" value="Unassembled WGS sequence"/>
</dbReference>
<comment type="caution">
    <text evidence="3">The sequence shown here is derived from an EMBL/GenBank/DDBJ whole genome shotgun (WGS) entry which is preliminary data.</text>
</comment>
<sequence>MRVLTLLMLLLAIYATVAYEEPFDDDEDDNTDGELDPDDDTPRQTGDRCGRSNACAQGLDCIRSPVLRRCFPINCGVDAIRTAMDQTGFDLASYGRKIMAEAGVEKDNLPFKRFPDPFNINLFDRDNREEDIQALAAAIEENEPPIDLILQGFNNCTGGGETTDGEATVAGVTPYFGASWELGAGPTYNADIFWGQGTADAVGLGILNNCFGIVLGVDAGIAGLIGLAFTGTIQDLAVGCKQAFPVASFPPFDLQLGVILSESPTFLMEFTGGASASTGLPGYTTCTTTVL</sequence>
<feature type="region of interest" description="Disordered" evidence="1">
    <location>
        <begin position="23"/>
        <end position="49"/>
    </location>
</feature>
<evidence type="ECO:0000256" key="2">
    <source>
        <dbReference type="SAM" id="SignalP"/>
    </source>
</evidence>
<gene>
    <name evidence="3" type="ORF">SEMRO_2746_G336130.1</name>
</gene>